<feature type="binding site" evidence="18">
    <location>
        <position position="155"/>
    </location>
    <ligand>
        <name>substrate</name>
    </ligand>
</feature>
<keyword evidence="8 19" id="KW-0479">Metal-binding</keyword>
<keyword evidence="7 20" id="KW-0540">Nuclease</keyword>
<dbReference type="NCBIfam" id="NF004316">
    <property type="entry name" value="PRK05711.1"/>
    <property type="match status" value="1"/>
</dbReference>
<comment type="cofactor">
    <cofactor evidence="19">
        <name>Mg(2+)</name>
        <dbReference type="ChEBI" id="CHEBI:18420"/>
    </cofactor>
    <cofactor evidence="19">
        <name>Mn(2+)</name>
        <dbReference type="ChEBI" id="CHEBI:29035"/>
    </cofactor>
    <text evidence="19">Binds 2 divalent metal cations. Magnesium or manganese.</text>
</comment>
<keyword evidence="6 20" id="KW-0235">DNA replication</keyword>
<gene>
    <name evidence="20" type="primary">dnaQ</name>
    <name evidence="22" type="ORF">MGR_0363</name>
</gene>
<dbReference type="Pfam" id="PF00929">
    <property type="entry name" value="RNase_T"/>
    <property type="match status" value="1"/>
</dbReference>
<evidence type="ECO:0000256" key="1">
    <source>
        <dbReference type="ARBA" id="ARBA00001936"/>
    </source>
</evidence>
<feature type="binding site" evidence="19">
    <location>
        <position position="7"/>
    </location>
    <ligand>
        <name>a divalent metal cation</name>
        <dbReference type="ChEBI" id="CHEBI:60240"/>
        <label>1</label>
        <note>catalytic</note>
    </ligand>
</feature>
<feature type="binding site" evidence="18">
    <location>
        <position position="9"/>
    </location>
    <ligand>
        <name>substrate</name>
    </ligand>
</feature>
<feature type="binding site" evidence="18">
    <location>
        <position position="57"/>
    </location>
    <ligand>
        <name>substrate</name>
    </ligand>
</feature>
<evidence type="ECO:0000313" key="22">
    <source>
        <dbReference type="EMBL" id="CAM76540.1"/>
    </source>
</evidence>
<dbReference type="GO" id="GO:0045004">
    <property type="term" value="P:DNA replication proofreading"/>
    <property type="evidence" value="ECO:0007669"/>
    <property type="project" value="TreeGrafter"/>
</dbReference>
<reference evidence="22" key="1">
    <citation type="journal article" date="2007" name="J. Bacteriol.">
        <title>Comparative genome analysis of four magnetotactic bacteria reveals a complex set of group-specific genes implicated in magnetosome biomineralization and function.</title>
        <authorList>
            <person name="Richter M."/>
            <person name="Kube M."/>
            <person name="Bazylinski D.A."/>
            <person name="Lombardot T."/>
            <person name="Gloeckner F.O."/>
            <person name="Reinhardt R."/>
            <person name="Schueler D."/>
        </authorList>
    </citation>
    <scope>NUCLEOTIDE SEQUENCE</scope>
    <source>
        <strain evidence="22">MSR-1</strain>
    </source>
</reference>
<evidence type="ECO:0000256" key="10">
    <source>
        <dbReference type="ARBA" id="ARBA00022839"/>
    </source>
</evidence>
<keyword evidence="13 19" id="KW-0464">Manganese</keyword>
<feature type="domain" description="Exonuclease" evidence="21">
    <location>
        <begin position="2"/>
        <end position="172"/>
    </location>
</feature>
<evidence type="ECO:0000256" key="18">
    <source>
        <dbReference type="PIRSR" id="PIRSR606309-2"/>
    </source>
</evidence>
<proteinExistence type="predicted"/>
<keyword evidence="9 20" id="KW-0378">Hydrolase</keyword>
<evidence type="ECO:0000256" key="16">
    <source>
        <dbReference type="ARBA" id="ARBA00049244"/>
    </source>
</evidence>
<keyword evidence="10 20" id="KW-0269">Exonuclease</keyword>
<evidence type="ECO:0000256" key="19">
    <source>
        <dbReference type="PIRSR" id="PIRSR606309-3"/>
    </source>
</evidence>
<feature type="active site" description="Proton acceptor" evidence="17">
    <location>
        <position position="150"/>
    </location>
</feature>
<dbReference type="NCBIfam" id="TIGR00573">
    <property type="entry name" value="dnaq"/>
    <property type="match status" value="1"/>
</dbReference>
<dbReference type="Gene3D" id="3.30.420.10">
    <property type="entry name" value="Ribonuclease H-like superfamily/Ribonuclease H"/>
    <property type="match status" value="1"/>
</dbReference>
<dbReference type="EC" id="2.7.7.7" evidence="2 20"/>
<evidence type="ECO:0000256" key="5">
    <source>
        <dbReference type="ARBA" id="ARBA00022695"/>
    </source>
</evidence>
<evidence type="ECO:0000256" key="20">
    <source>
        <dbReference type="RuleBase" id="RU364087"/>
    </source>
</evidence>
<dbReference type="AlphaFoldDB" id="A4U0Y3"/>
<name>A4U0Y3_9PROT</name>
<evidence type="ECO:0000256" key="15">
    <source>
        <dbReference type="ARBA" id="ARBA00026073"/>
    </source>
</evidence>
<feature type="binding site" evidence="18">
    <location>
        <position position="7"/>
    </location>
    <ligand>
        <name>substrate</name>
    </ligand>
</feature>
<dbReference type="InterPro" id="IPR012337">
    <property type="entry name" value="RNaseH-like_sf"/>
</dbReference>
<comment type="function">
    <text evidence="14 20">DNA polymerase III is a complex, multichain enzyme responsible for most of the replicative synthesis in bacteria. The epsilon subunit contain the editing function and is a proofreading 3'-5' exonuclease.</text>
</comment>
<evidence type="ECO:0000256" key="2">
    <source>
        <dbReference type="ARBA" id="ARBA00012417"/>
    </source>
</evidence>
<dbReference type="GO" id="GO:0005829">
    <property type="term" value="C:cytosol"/>
    <property type="evidence" value="ECO:0007669"/>
    <property type="project" value="TreeGrafter"/>
</dbReference>
<dbReference type="InterPro" id="IPR036397">
    <property type="entry name" value="RNaseH_sf"/>
</dbReference>
<evidence type="ECO:0000256" key="9">
    <source>
        <dbReference type="ARBA" id="ARBA00022801"/>
    </source>
</evidence>
<dbReference type="InterPro" id="IPR013520">
    <property type="entry name" value="Ribonucl_H"/>
</dbReference>
<dbReference type="NCBIfam" id="TIGR01406">
    <property type="entry name" value="dnaQ_proteo"/>
    <property type="match status" value="1"/>
</dbReference>
<keyword evidence="11 19" id="KW-0460">Magnesium</keyword>
<dbReference type="GO" id="GO:0008408">
    <property type="term" value="F:3'-5' exonuclease activity"/>
    <property type="evidence" value="ECO:0007669"/>
    <property type="project" value="TreeGrafter"/>
</dbReference>
<dbReference type="SUPFAM" id="SSF53098">
    <property type="entry name" value="Ribonuclease H-like"/>
    <property type="match status" value="1"/>
</dbReference>
<evidence type="ECO:0000256" key="17">
    <source>
        <dbReference type="PIRSR" id="PIRSR606309-1"/>
    </source>
</evidence>
<evidence type="ECO:0000256" key="7">
    <source>
        <dbReference type="ARBA" id="ARBA00022722"/>
    </source>
</evidence>
<evidence type="ECO:0000256" key="12">
    <source>
        <dbReference type="ARBA" id="ARBA00022932"/>
    </source>
</evidence>
<keyword evidence="5 20" id="KW-0548">Nucleotidyltransferase</keyword>
<dbReference type="PANTHER" id="PTHR30231">
    <property type="entry name" value="DNA POLYMERASE III SUBUNIT EPSILON"/>
    <property type="match status" value="1"/>
</dbReference>
<dbReference type="FunFam" id="3.30.420.10:FF:000012">
    <property type="entry name" value="DNA polymerase III subunit epsilon"/>
    <property type="match status" value="1"/>
</dbReference>
<dbReference type="SMART" id="SM00479">
    <property type="entry name" value="EXOIII"/>
    <property type="match status" value="1"/>
</dbReference>
<dbReference type="EMBL" id="CU459003">
    <property type="protein sequence ID" value="CAM76540.1"/>
    <property type="molecule type" value="Genomic_DNA"/>
</dbReference>
<evidence type="ECO:0000259" key="21">
    <source>
        <dbReference type="SMART" id="SM00479"/>
    </source>
</evidence>
<evidence type="ECO:0000256" key="13">
    <source>
        <dbReference type="ARBA" id="ARBA00023211"/>
    </source>
</evidence>
<evidence type="ECO:0000256" key="3">
    <source>
        <dbReference type="ARBA" id="ARBA00020352"/>
    </source>
</evidence>
<accession>A4U0Y3</accession>
<dbReference type="CDD" id="cd06131">
    <property type="entry name" value="DNA_pol_III_epsilon_Ecoli_like"/>
    <property type="match status" value="1"/>
</dbReference>
<feature type="binding site" evidence="19">
    <location>
        <position position="155"/>
    </location>
    <ligand>
        <name>a divalent metal cation</name>
        <dbReference type="ChEBI" id="CHEBI:60240"/>
        <label>1</label>
        <note>catalytic</note>
    </ligand>
</feature>
<dbReference type="GO" id="GO:0046872">
    <property type="term" value="F:metal ion binding"/>
    <property type="evidence" value="ECO:0007669"/>
    <property type="project" value="UniProtKB-KW"/>
</dbReference>
<keyword evidence="4 20" id="KW-0808">Transferase</keyword>
<feature type="binding site" evidence="19">
    <location>
        <position position="9"/>
    </location>
    <ligand>
        <name>a divalent metal cation</name>
        <dbReference type="ChEBI" id="CHEBI:60240"/>
        <label>1</label>
        <note>catalytic</note>
    </ligand>
</feature>
<organism evidence="22">
    <name type="scientific">Magnetospirillum gryphiswaldense</name>
    <dbReference type="NCBI Taxonomy" id="55518"/>
    <lineage>
        <taxon>Bacteria</taxon>
        <taxon>Pseudomonadati</taxon>
        <taxon>Pseudomonadota</taxon>
        <taxon>Alphaproteobacteria</taxon>
        <taxon>Rhodospirillales</taxon>
        <taxon>Rhodospirillaceae</taxon>
        <taxon>Magnetospirillum</taxon>
    </lineage>
</organism>
<evidence type="ECO:0000256" key="8">
    <source>
        <dbReference type="ARBA" id="ARBA00022723"/>
    </source>
</evidence>
<sequence>MREIVLDTETTGFDPLTGHRIVEIGCVELFNHLPTGKVYHQYVNPERDMPEEAFKVHGLSEQFLSDKPVFAEIVADFMDFIGDAILVIHNAEFDMRFINAELSRLGFQPLPMSRSIDTVAMARKKFPGAQANLDALCRRFEIDNTHRSFHGALLDSELLAEVYLQLIGGRQPGLELGLLGGNGKGGGGPVLERVKREPRPHAALPEELEAHAAFVGKLKKALWLREPE</sequence>
<comment type="subunit">
    <text evidence="15 20">DNA polymerase III contains a core (composed of alpha, epsilon and theta chains) that associates with a tau subunit. This core dimerizes to form the POLIII' complex. PolIII' associates with the gamma complex (composed of gamma, delta, delta', psi and chi chains) and with the beta chain to form the complete DNA polymerase III complex.</text>
</comment>
<dbReference type="InterPro" id="IPR006309">
    <property type="entry name" value="DnaQ_proteo"/>
</dbReference>
<dbReference type="GO" id="GO:0003887">
    <property type="term" value="F:DNA-directed DNA polymerase activity"/>
    <property type="evidence" value="ECO:0007669"/>
    <property type="project" value="UniProtKB-KW"/>
</dbReference>
<keyword evidence="12 20" id="KW-0239">DNA-directed DNA polymerase</keyword>
<evidence type="ECO:0000256" key="14">
    <source>
        <dbReference type="ARBA" id="ARBA00025483"/>
    </source>
</evidence>
<evidence type="ECO:0000256" key="4">
    <source>
        <dbReference type="ARBA" id="ARBA00022679"/>
    </source>
</evidence>
<comment type="cofactor">
    <cofactor evidence="1 20">
        <name>Mn(2+)</name>
        <dbReference type="ChEBI" id="CHEBI:29035"/>
    </cofactor>
</comment>
<evidence type="ECO:0000256" key="11">
    <source>
        <dbReference type="ARBA" id="ARBA00022842"/>
    </source>
</evidence>
<dbReference type="InterPro" id="IPR006054">
    <property type="entry name" value="DnaQ"/>
</dbReference>
<dbReference type="GO" id="GO:0003677">
    <property type="term" value="F:DNA binding"/>
    <property type="evidence" value="ECO:0007669"/>
    <property type="project" value="InterPro"/>
</dbReference>
<evidence type="ECO:0000256" key="6">
    <source>
        <dbReference type="ARBA" id="ARBA00022705"/>
    </source>
</evidence>
<dbReference type="RefSeq" id="WP_024081455.1">
    <property type="nucleotide sequence ID" value="NZ_CP027527.1"/>
</dbReference>
<protein>
    <recommendedName>
        <fullName evidence="3 20">DNA polymerase III subunit epsilon</fullName>
        <ecNumber evidence="2 20">2.7.7.7</ecNumber>
    </recommendedName>
</protein>
<feature type="binding site" evidence="18">
    <location>
        <position position="52"/>
    </location>
    <ligand>
        <name>substrate</name>
    </ligand>
</feature>
<comment type="catalytic activity">
    <reaction evidence="16 20">
        <text>DNA(n) + a 2'-deoxyribonucleoside 5'-triphosphate = DNA(n+1) + diphosphate</text>
        <dbReference type="Rhea" id="RHEA:22508"/>
        <dbReference type="Rhea" id="RHEA-COMP:17339"/>
        <dbReference type="Rhea" id="RHEA-COMP:17340"/>
        <dbReference type="ChEBI" id="CHEBI:33019"/>
        <dbReference type="ChEBI" id="CHEBI:61560"/>
        <dbReference type="ChEBI" id="CHEBI:173112"/>
        <dbReference type="EC" id="2.7.7.7"/>
    </reaction>
</comment>
<dbReference type="PANTHER" id="PTHR30231:SF41">
    <property type="entry name" value="DNA POLYMERASE III SUBUNIT EPSILON"/>
    <property type="match status" value="1"/>
</dbReference>